<evidence type="ECO:0000259" key="1">
    <source>
        <dbReference type="Pfam" id="PF13843"/>
    </source>
</evidence>
<comment type="caution">
    <text evidence="2">The sequence shown here is derived from an EMBL/GenBank/DDBJ whole genome shotgun (WGS) entry which is preliminary data.</text>
</comment>
<dbReference type="EMBL" id="JAMKFB020000010">
    <property type="protein sequence ID" value="KAL0182470.1"/>
    <property type="molecule type" value="Genomic_DNA"/>
</dbReference>
<feature type="non-terminal residue" evidence="2">
    <location>
        <position position="1"/>
    </location>
</feature>
<evidence type="ECO:0000313" key="3">
    <source>
        <dbReference type="Proteomes" id="UP001529510"/>
    </source>
</evidence>
<accession>A0ABD0Q9B4</accession>
<gene>
    <name evidence="2" type="ORF">M9458_021845</name>
</gene>
<protein>
    <recommendedName>
        <fullName evidence="1">PiggyBac transposable element-derived protein domain-containing protein</fullName>
    </recommendedName>
</protein>
<feature type="non-terminal residue" evidence="2">
    <location>
        <position position="286"/>
    </location>
</feature>
<proteinExistence type="predicted"/>
<sequence length="286" mass="31987">QILSSGPKCGDQQVEGPNCIFNANPGLRLPSIADAMSVNRFDEIKRYLHFVDNNSPADGDKFFKVRPVLNVLEATFLAAVKPEEYNAVDEQIIPFKGKHSSKQYIPKKPKPWGFKVWVRAGTSGYMYRFELYQGASGGRGDVGELGMAAEVVVRLCSDIHNNGHKVFFDNYFCSMPLLEKLREYGIESTGTCRSNRLKGAQDKLMKFTDMKKKERGTSSVVSTSDNITVTRWLDRSIIHIASTCAGKSPEDLAKRWSKKESEVIQIARPFAVSFYNSHMGGVDLVD</sequence>
<dbReference type="AlphaFoldDB" id="A0ABD0Q9B4"/>
<name>A0ABD0Q9B4_CIRMR</name>
<dbReference type="InterPro" id="IPR029526">
    <property type="entry name" value="PGBD"/>
</dbReference>
<feature type="domain" description="PiggyBac transposable element-derived protein" evidence="1">
    <location>
        <begin position="9"/>
        <end position="285"/>
    </location>
</feature>
<dbReference type="PANTHER" id="PTHR47272">
    <property type="entry name" value="DDE_TNP_1_7 DOMAIN-CONTAINING PROTEIN"/>
    <property type="match status" value="1"/>
</dbReference>
<dbReference type="Proteomes" id="UP001529510">
    <property type="component" value="Unassembled WGS sequence"/>
</dbReference>
<organism evidence="2 3">
    <name type="scientific">Cirrhinus mrigala</name>
    <name type="common">Mrigala</name>
    <dbReference type="NCBI Taxonomy" id="683832"/>
    <lineage>
        <taxon>Eukaryota</taxon>
        <taxon>Metazoa</taxon>
        <taxon>Chordata</taxon>
        <taxon>Craniata</taxon>
        <taxon>Vertebrata</taxon>
        <taxon>Euteleostomi</taxon>
        <taxon>Actinopterygii</taxon>
        <taxon>Neopterygii</taxon>
        <taxon>Teleostei</taxon>
        <taxon>Ostariophysi</taxon>
        <taxon>Cypriniformes</taxon>
        <taxon>Cyprinidae</taxon>
        <taxon>Labeoninae</taxon>
        <taxon>Labeonini</taxon>
        <taxon>Cirrhinus</taxon>
    </lineage>
</organism>
<dbReference type="Pfam" id="PF13843">
    <property type="entry name" value="DDE_Tnp_1_7"/>
    <property type="match status" value="1"/>
</dbReference>
<evidence type="ECO:0000313" key="2">
    <source>
        <dbReference type="EMBL" id="KAL0182470.1"/>
    </source>
</evidence>
<keyword evidence="3" id="KW-1185">Reference proteome</keyword>
<reference evidence="2 3" key="1">
    <citation type="submission" date="2024-05" db="EMBL/GenBank/DDBJ databases">
        <title>Genome sequencing and assembly of Indian major carp, Cirrhinus mrigala (Hamilton, 1822).</title>
        <authorList>
            <person name="Mohindra V."/>
            <person name="Chowdhury L.M."/>
            <person name="Lal K."/>
            <person name="Jena J.K."/>
        </authorList>
    </citation>
    <scope>NUCLEOTIDE SEQUENCE [LARGE SCALE GENOMIC DNA]</scope>
    <source>
        <strain evidence="2">CM1030</strain>
        <tissue evidence="2">Blood</tissue>
    </source>
</reference>